<dbReference type="InterPro" id="IPR041685">
    <property type="entry name" value="AAA_GajA/Old/RecF-like"/>
</dbReference>
<feature type="region of interest" description="Disordered" evidence="1">
    <location>
        <begin position="474"/>
        <end position="507"/>
    </location>
</feature>
<feature type="domain" description="Endonuclease GajA/Old nuclease/RecF-like AAA" evidence="2">
    <location>
        <begin position="1"/>
        <end position="46"/>
    </location>
</feature>
<protein>
    <submittedName>
        <fullName evidence="4">AAA family ATPase</fullName>
    </submittedName>
</protein>
<dbReference type="Proteomes" id="UP001432222">
    <property type="component" value="Chromosome"/>
</dbReference>
<feature type="domain" description="OLD protein-like TOPRIM" evidence="3">
    <location>
        <begin position="394"/>
        <end position="474"/>
    </location>
</feature>
<evidence type="ECO:0000259" key="2">
    <source>
        <dbReference type="Pfam" id="PF13175"/>
    </source>
</evidence>
<dbReference type="InterPro" id="IPR034139">
    <property type="entry name" value="TOPRIM_OLD"/>
</dbReference>
<proteinExistence type="predicted"/>
<dbReference type="PANTHER" id="PTHR43581">
    <property type="entry name" value="ATP/GTP PHOSPHATASE"/>
    <property type="match status" value="1"/>
</dbReference>
<name>A0ABZ1TVR0_9ACTN</name>
<accession>A0ABZ1TVR0</accession>
<dbReference type="Gene3D" id="3.40.50.300">
    <property type="entry name" value="P-loop containing nucleotide triphosphate hydrolases"/>
    <property type="match status" value="1"/>
</dbReference>
<organism evidence="4 5">
    <name type="scientific">Kitasatospora purpeofusca</name>
    <dbReference type="NCBI Taxonomy" id="67352"/>
    <lineage>
        <taxon>Bacteria</taxon>
        <taxon>Bacillati</taxon>
        <taxon>Actinomycetota</taxon>
        <taxon>Actinomycetes</taxon>
        <taxon>Kitasatosporales</taxon>
        <taxon>Streptomycetaceae</taxon>
        <taxon>Kitasatospora</taxon>
    </lineage>
</organism>
<dbReference type="EMBL" id="CP108110">
    <property type="protein sequence ID" value="WUQ83032.1"/>
    <property type="molecule type" value="Genomic_DNA"/>
</dbReference>
<dbReference type="SUPFAM" id="SSF52540">
    <property type="entry name" value="P-loop containing nucleoside triphosphate hydrolases"/>
    <property type="match status" value="1"/>
</dbReference>
<dbReference type="InterPro" id="IPR027417">
    <property type="entry name" value="P-loop_NTPase"/>
</dbReference>
<feature type="compositionally biased region" description="Acidic residues" evidence="1">
    <location>
        <begin position="492"/>
        <end position="506"/>
    </location>
</feature>
<dbReference type="PANTHER" id="PTHR43581:SF4">
    <property type="entry name" value="ATP_GTP PHOSPHATASE"/>
    <property type="match status" value="1"/>
</dbReference>
<feature type="compositionally biased region" description="Pro residues" evidence="1">
    <location>
        <begin position="480"/>
        <end position="489"/>
    </location>
</feature>
<dbReference type="Pfam" id="PF13175">
    <property type="entry name" value="AAA_15"/>
    <property type="match status" value="2"/>
</dbReference>
<dbReference type="InterPro" id="IPR051396">
    <property type="entry name" value="Bact_Antivir_Def_Nuclease"/>
</dbReference>
<gene>
    <name evidence="4" type="ORF">OHA16_08625</name>
</gene>
<evidence type="ECO:0000313" key="4">
    <source>
        <dbReference type="EMBL" id="WUQ83032.1"/>
    </source>
</evidence>
<dbReference type="RefSeq" id="WP_328954068.1">
    <property type="nucleotide sequence ID" value="NZ_CP108110.1"/>
</dbReference>
<dbReference type="Pfam" id="PF20469">
    <property type="entry name" value="OLD-like_TOPRIM"/>
    <property type="match status" value="1"/>
</dbReference>
<keyword evidence="5" id="KW-1185">Reference proteome</keyword>
<evidence type="ECO:0000313" key="5">
    <source>
        <dbReference type="Proteomes" id="UP001432222"/>
    </source>
</evidence>
<evidence type="ECO:0000259" key="3">
    <source>
        <dbReference type="Pfam" id="PF20469"/>
    </source>
</evidence>
<feature type="domain" description="Endonuclease GajA/Old nuclease/RecF-like AAA" evidence="2">
    <location>
        <begin position="246"/>
        <end position="330"/>
    </location>
</feature>
<sequence>MFMSRMRVKNFRSCRDMVVEFQSDITLLVGENNSGKSNVIEALRLATSPLNPRSARWFDEADRSHGCEDQDVELGIELHGLTPMQQSQYLTALDVRSKRAYFTTRYRFTGDATRQRRPVYSAGPTNGPDAEPEKREQITHVYLAPLRDAQRELGSAENSRLVRVIQQLTSEGERDIFLKKANIAFEELREDPVLTKTSEAIQGHLSGLTQAVRGQYVDVGFHDYELNRLTRALRLKMSEHGIDPADLADSGLGYANLLFIATVVLELSRAKDSELTLFLVEEPEAHLHPQLQAVLLDYLQEQARGSAKDDRQEPAGRIQVVATTHSAHLASAVGIDNVVALRSSPVVDPAGESESPSRRVRNSTQAVPLRRLPLDDRSRRKINQYLDATRAALLFARKVILVEGIAEAVLLPVIAKHCMYKGTGPEDAARRREFQAATIINVGSVDFRPYIELLLGETNGCRLLDQLVVITDADPEIPDDPAPAEPSPSPAEGDEDADEQDAEDDSTAWNRRSDLLALAEQLGAGDRLIVAEAKYTLEADILAPEGNDKVLGAAYLTQHKRSQKHWDAITAADEPALAFYKRLRDKKKPFISKGEFAHDVALLLQDGEPFTVPDYLRGAIDAVISTTTTPQPGDGE</sequence>
<evidence type="ECO:0000256" key="1">
    <source>
        <dbReference type="SAM" id="MobiDB-lite"/>
    </source>
</evidence>
<reference evidence="4" key="1">
    <citation type="submission" date="2022-10" db="EMBL/GenBank/DDBJ databases">
        <title>The complete genomes of actinobacterial strains from the NBC collection.</title>
        <authorList>
            <person name="Joergensen T.S."/>
            <person name="Alvarez Arevalo M."/>
            <person name="Sterndorff E.B."/>
            <person name="Faurdal D."/>
            <person name="Vuksanovic O."/>
            <person name="Mourched A.-S."/>
            <person name="Charusanti P."/>
            <person name="Shaw S."/>
            <person name="Blin K."/>
            <person name="Weber T."/>
        </authorList>
    </citation>
    <scope>NUCLEOTIDE SEQUENCE</scope>
    <source>
        <strain evidence="4">NBC_00222</strain>
    </source>
</reference>
<dbReference type="CDD" id="cd01026">
    <property type="entry name" value="TOPRIM_OLD"/>
    <property type="match status" value="1"/>
</dbReference>